<dbReference type="AlphaFoldDB" id="A0A8H6A5Z5"/>
<reference evidence="1 2" key="1">
    <citation type="submission" date="2019-04" db="EMBL/GenBank/DDBJ databases">
        <title>Aspergillus burnettii sp. nov., novel species from soil in southeast Queensland.</title>
        <authorList>
            <person name="Gilchrist C.L.M."/>
            <person name="Pitt J.I."/>
            <person name="Lange L."/>
            <person name="Lacey H.J."/>
            <person name="Vuong D."/>
            <person name="Midgley D.J."/>
            <person name="Greenfield P."/>
            <person name="Bradbury M."/>
            <person name="Lacey E."/>
            <person name="Busk P.K."/>
            <person name="Pilgaard B."/>
            <person name="Chooi Y.H."/>
            <person name="Piggott A.M."/>
        </authorList>
    </citation>
    <scope>NUCLEOTIDE SEQUENCE [LARGE SCALE GENOMIC DNA]</scope>
    <source>
        <strain evidence="1 2">FRR 5400</strain>
    </source>
</reference>
<protein>
    <submittedName>
        <fullName evidence="1">Uncharacterized protein</fullName>
    </submittedName>
</protein>
<proteinExistence type="predicted"/>
<name>A0A8H6A5Z5_PETAA</name>
<comment type="caution">
    <text evidence="1">The sequence shown here is derived from an EMBL/GenBank/DDBJ whole genome shotgun (WGS) entry which is preliminary data.</text>
</comment>
<evidence type="ECO:0000313" key="2">
    <source>
        <dbReference type="Proteomes" id="UP000541154"/>
    </source>
</evidence>
<evidence type="ECO:0000313" key="1">
    <source>
        <dbReference type="EMBL" id="KAF5861216.1"/>
    </source>
</evidence>
<gene>
    <name evidence="1" type="ORF">ETB97_000471</name>
</gene>
<accession>A0A8H6A5Z5</accession>
<keyword evidence="2" id="KW-1185">Reference proteome</keyword>
<sequence length="88" mass="9469">MPPRTSTGFTGWNLDPTPEDTLWVGGPLIPAATKASSRTPAKGRQHIYGKLCILTAVQIANAQVKLIVNAEARGFGVEGRKLKRSLLE</sequence>
<organism evidence="1 2">
    <name type="scientific">Petromyces alliaceus</name>
    <name type="common">Aspergillus alliaceus</name>
    <dbReference type="NCBI Taxonomy" id="209559"/>
    <lineage>
        <taxon>Eukaryota</taxon>
        <taxon>Fungi</taxon>
        <taxon>Dikarya</taxon>
        <taxon>Ascomycota</taxon>
        <taxon>Pezizomycotina</taxon>
        <taxon>Eurotiomycetes</taxon>
        <taxon>Eurotiomycetidae</taxon>
        <taxon>Eurotiales</taxon>
        <taxon>Aspergillaceae</taxon>
        <taxon>Aspergillus</taxon>
        <taxon>Aspergillus subgen. Circumdati</taxon>
    </lineage>
</organism>
<dbReference type="EMBL" id="SPNV01000105">
    <property type="protein sequence ID" value="KAF5861216.1"/>
    <property type="molecule type" value="Genomic_DNA"/>
</dbReference>
<dbReference type="Proteomes" id="UP000541154">
    <property type="component" value="Unassembled WGS sequence"/>
</dbReference>